<keyword evidence="3 7" id="KW-0963">Cytoplasm</keyword>
<dbReference type="AlphaFoldDB" id="F2KNT7"/>
<dbReference type="InterPro" id="IPR035990">
    <property type="entry name" value="TIM_sf"/>
</dbReference>
<dbReference type="eggNOG" id="arCOG01087">
    <property type="taxonomic scope" value="Archaea"/>
</dbReference>
<dbReference type="PROSITE" id="PS00171">
    <property type="entry name" value="TIM_1"/>
    <property type="match status" value="1"/>
</dbReference>
<dbReference type="GO" id="GO:0005829">
    <property type="term" value="C:cytosol"/>
    <property type="evidence" value="ECO:0007669"/>
    <property type="project" value="TreeGrafter"/>
</dbReference>
<comment type="function">
    <text evidence="7">Involved in the gluconeogenesis. Catalyzes stereospecifically the conversion of dihydroxyacetone phosphate (DHAP) to D-glyceraldehyde-3-phosphate (G3P).</text>
</comment>
<accession>F2KNT7</accession>
<evidence type="ECO:0000256" key="3">
    <source>
        <dbReference type="ARBA" id="ARBA00022490"/>
    </source>
</evidence>
<dbReference type="PANTHER" id="PTHR21139:SF42">
    <property type="entry name" value="TRIOSEPHOSPHATE ISOMERASE"/>
    <property type="match status" value="1"/>
</dbReference>
<comment type="subunit">
    <text evidence="6 7">Homotetramer; dimer of dimers.</text>
</comment>
<dbReference type="UniPathway" id="UPA00138"/>
<dbReference type="PANTHER" id="PTHR21139">
    <property type="entry name" value="TRIOSEPHOSPHATE ISOMERASE"/>
    <property type="match status" value="1"/>
</dbReference>
<dbReference type="PROSITE" id="PS51440">
    <property type="entry name" value="TIM_2"/>
    <property type="match status" value="1"/>
</dbReference>
<sequence>MLSVVCSFFHGDNPNWGLEKIKFPTKKRKIMGVVIINFKAYREGSGKQALELAKIAENVASRVDDYIAIAPPTIDLAEIINAVSIDVYAQHVDAVDFGSHTGRITAEMVKEKGAKGSLINHSERRLRLADIDFLVSKFKELGLVSIVCTNNVATTAAAAALNPDYVAVEPPELIGSGIPVSKAEPETVENSVKAAKDVNPNVKVLCGAGIGRHEDYVTALDLGADGVLLASGIVKAKDPKAALEELVGLR</sequence>
<evidence type="ECO:0000256" key="4">
    <source>
        <dbReference type="ARBA" id="ARBA00023152"/>
    </source>
</evidence>
<proteinExistence type="inferred from homology"/>
<feature type="binding site" evidence="7">
    <location>
        <position position="174"/>
    </location>
    <ligand>
        <name>substrate</name>
    </ligand>
</feature>
<feature type="binding site" evidence="7">
    <location>
        <position position="209"/>
    </location>
    <ligand>
        <name>substrate</name>
    </ligand>
</feature>
<dbReference type="UniPathway" id="UPA00109">
    <property type="reaction ID" value="UER00189"/>
</dbReference>
<evidence type="ECO:0000313" key="10">
    <source>
        <dbReference type="Proteomes" id="UP000008136"/>
    </source>
</evidence>
<evidence type="ECO:0000256" key="6">
    <source>
        <dbReference type="ARBA" id="ARBA00044762"/>
    </source>
</evidence>
<evidence type="ECO:0000313" key="9">
    <source>
        <dbReference type="EMBL" id="AEA47414.1"/>
    </source>
</evidence>
<keyword evidence="10" id="KW-1185">Reference proteome</keyword>
<dbReference type="SUPFAM" id="SSF51351">
    <property type="entry name" value="Triosephosphate isomerase (TIM)"/>
    <property type="match status" value="1"/>
</dbReference>
<dbReference type="GO" id="GO:0006094">
    <property type="term" value="P:gluconeogenesis"/>
    <property type="evidence" value="ECO:0007669"/>
    <property type="project" value="UniProtKB-UniRule"/>
</dbReference>
<dbReference type="InterPro" id="IPR000652">
    <property type="entry name" value="Triosephosphate_isomerase"/>
</dbReference>
<dbReference type="STRING" id="693661.Arcve_1410"/>
<dbReference type="CDD" id="cd00311">
    <property type="entry name" value="TIM"/>
    <property type="match status" value="1"/>
</dbReference>
<dbReference type="Proteomes" id="UP000008136">
    <property type="component" value="Chromosome"/>
</dbReference>
<name>F2KNT7_ARCVS</name>
<dbReference type="GO" id="GO:0046166">
    <property type="term" value="P:glyceraldehyde-3-phosphate biosynthetic process"/>
    <property type="evidence" value="ECO:0007669"/>
    <property type="project" value="TreeGrafter"/>
</dbReference>
<dbReference type="GO" id="GO:0019563">
    <property type="term" value="P:glycerol catabolic process"/>
    <property type="evidence" value="ECO:0007669"/>
    <property type="project" value="TreeGrafter"/>
</dbReference>
<comment type="pathway">
    <text evidence="7 8">Carbohydrate biosynthesis; gluconeogenesis.</text>
</comment>
<evidence type="ECO:0000256" key="2">
    <source>
        <dbReference type="ARBA" id="ARBA00022432"/>
    </source>
</evidence>
<dbReference type="Pfam" id="PF00121">
    <property type="entry name" value="TIM"/>
    <property type="match status" value="1"/>
</dbReference>
<comment type="catalytic activity">
    <reaction evidence="7 8">
        <text>D-glyceraldehyde 3-phosphate = dihydroxyacetone phosphate</text>
        <dbReference type="Rhea" id="RHEA:18585"/>
        <dbReference type="ChEBI" id="CHEBI:57642"/>
        <dbReference type="ChEBI" id="CHEBI:59776"/>
        <dbReference type="EC" id="5.3.1.1"/>
    </reaction>
</comment>
<protein>
    <recommendedName>
        <fullName evidence="1 7">Triosephosphate isomerase</fullName>
        <shortName evidence="7">TIM</shortName>
        <shortName evidence="7">TPI</shortName>
        <ecNumber evidence="7 8">5.3.1.1</ecNumber>
    </recommendedName>
    <alternativeName>
        <fullName evidence="7">Triose-phosphate isomerase</fullName>
    </alternativeName>
</protein>
<organism evidence="9 10">
    <name type="scientific">Archaeoglobus veneficus (strain DSM 11195 / SNP6)</name>
    <dbReference type="NCBI Taxonomy" id="693661"/>
    <lineage>
        <taxon>Archaea</taxon>
        <taxon>Methanobacteriati</taxon>
        <taxon>Methanobacteriota</taxon>
        <taxon>Archaeoglobi</taxon>
        <taxon>Archaeoglobales</taxon>
        <taxon>Archaeoglobaceae</taxon>
        <taxon>Archaeoglobus</taxon>
    </lineage>
</organism>
<feature type="active site" description="Electrophile" evidence="7">
    <location>
        <position position="121"/>
    </location>
</feature>
<dbReference type="FunFam" id="3.20.20.70:FF:000223">
    <property type="entry name" value="Triosephosphate isomerase"/>
    <property type="match status" value="1"/>
</dbReference>
<keyword evidence="5 7" id="KW-0413">Isomerase</keyword>
<dbReference type="Gene3D" id="3.20.20.70">
    <property type="entry name" value="Aldolase class I"/>
    <property type="match status" value="1"/>
</dbReference>
<dbReference type="EC" id="5.3.1.1" evidence="7 8"/>
<dbReference type="InterPro" id="IPR022891">
    <property type="entry name" value="Triosephosphate_isomerase_arc"/>
</dbReference>
<dbReference type="EMBL" id="CP002588">
    <property type="protein sequence ID" value="AEA47414.1"/>
    <property type="molecule type" value="Genomic_DNA"/>
</dbReference>
<evidence type="ECO:0000256" key="7">
    <source>
        <dbReference type="HAMAP-Rule" id="MF_00147"/>
    </source>
</evidence>
<dbReference type="KEGG" id="ave:Arcve_1410"/>
<comment type="similarity">
    <text evidence="7 8">Belongs to the triosephosphate isomerase family.</text>
</comment>
<reference evidence="9 10" key="1">
    <citation type="submission" date="2011-03" db="EMBL/GenBank/DDBJ databases">
        <title>The complete genome of Archaeoglobus veneficus SNP6.</title>
        <authorList>
            <consortium name="US DOE Joint Genome Institute (JGI-PGF)"/>
            <person name="Lucas S."/>
            <person name="Copeland A."/>
            <person name="Lapidus A."/>
            <person name="Bruce D."/>
            <person name="Goodwin L."/>
            <person name="Pitluck S."/>
            <person name="Kyrpides N."/>
            <person name="Mavromatis K."/>
            <person name="Pagani I."/>
            <person name="Ivanova N."/>
            <person name="Mikhailova N."/>
            <person name="Lu M."/>
            <person name="Detter J.C."/>
            <person name="Tapia R."/>
            <person name="Han C."/>
            <person name="Land M."/>
            <person name="Hauser L."/>
            <person name="Markowitz V."/>
            <person name="Cheng J.-F."/>
            <person name="Hugenholtz P."/>
            <person name="Woyke T."/>
            <person name="Wu D."/>
            <person name="Spring S."/>
            <person name="Brambilla E."/>
            <person name="Klenk H.-P."/>
            <person name="Eisen J.A."/>
        </authorList>
    </citation>
    <scope>NUCLEOTIDE SEQUENCE [LARGE SCALE GENOMIC DNA]</scope>
    <source>
        <strain>SNP6</strain>
    </source>
</reference>
<dbReference type="InterPro" id="IPR013785">
    <property type="entry name" value="Aldolase_TIM"/>
</dbReference>
<dbReference type="HAMAP" id="MF_00147_A">
    <property type="entry name" value="TIM_A"/>
    <property type="match status" value="1"/>
</dbReference>
<comment type="subcellular location">
    <subcellularLocation>
        <location evidence="7 8">Cytoplasm</location>
    </subcellularLocation>
</comment>
<dbReference type="NCBIfam" id="NF003302">
    <property type="entry name" value="PRK04302.1"/>
    <property type="match status" value="1"/>
</dbReference>
<dbReference type="GO" id="GO:0006096">
    <property type="term" value="P:glycolytic process"/>
    <property type="evidence" value="ECO:0007669"/>
    <property type="project" value="UniProtKB-UniRule"/>
</dbReference>
<feature type="active site" description="Proton acceptor" evidence="7">
    <location>
        <position position="169"/>
    </location>
</feature>
<dbReference type="NCBIfam" id="TIGR00419">
    <property type="entry name" value="tim"/>
    <property type="match status" value="1"/>
</dbReference>
<feature type="binding site" evidence="7">
    <location>
        <begin position="230"/>
        <end position="231"/>
    </location>
    <ligand>
        <name>substrate</name>
    </ligand>
</feature>
<gene>
    <name evidence="7" type="primary">tpiA</name>
    <name evidence="9" type="ordered locus">Arcve_1410</name>
</gene>
<evidence type="ECO:0000256" key="5">
    <source>
        <dbReference type="ARBA" id="ARBA00023235"/>
    </source>
</evidence>
<evidence type="ECO:0000256" key="1">
    <source>
        <dbReference type="ARBA" id="ARBA00019397"/>
    </source>
</evidence>
<dbReference type="InterPro" id="IPR020861">
    <property type="entry name" value="Triosephosphate_isomerase_AS"/>
</dbReference>
<keyword evidence="4 7" id="KW-0324">Glycolysis</keyword>
<dbReference type="GO" id="GO:0004807">
    <property type="term" value="F:triose-phosphate isomerase activity"/>
    <property type="evidence" value="ECO:0007669"/>
    <property type="project" value="UniProtKB-UniRule"/>
</dbReference>
<evidence type="ECO:0000256" key="8">
    <source>
        <dbReference type="RuleBase" id="RU363013"/>
    </source>
</evidence>
<dbReference type="HOGENOM" id="CLU_104921_0_0_2"/>
<keyword evidence="2 7" id="KW-0312">Gluconeogenesis</keyword>
<feature type="binding site" evidence="7">
    <location>
        <begin position="37"/>
        <end position="39"/>
    </location>
    <ligand>
        <name>substrate</name>
    </ligand>
</feature>
<comment type="pathway">
    <text evidence="7 8">Carbohydrate degradation; glycolysis; D-glyceraldehyde 3-phosphate from glycerone phosphate: step 1/1.</text>
</comment>